<dbReference type="InterPro" id="IPR005804">
    <property type="entry name" value="FA_desaturase_dom"/>
</dbReference>
<evidence type="ECO:0000313" key="4">
    <source>
        <dbReference type="EMBL" id="KAK1770088.1"/>
    </source>
</evidence>
<gene>
    <name evidence="4" type="ORF">QBC33DRAFT_530112</name>
</gene>
<keyword evidence="2" id="KW-0472">Membrane</keyword>
<dbReference type="PANTHER" id="PTHR36459:SF1">
    <property type="entry name" value="FATTY ACID DESATURASE DOMAIN-CONTAINING PROTEIN-RELATED"/>
    <property type="match status" value="1"/>
</dbReference>
<dbReference type="Proteomes" id="UP001244011">
    <property type="component" value="Unassembled WGS sequence"/>
</dbReference>
<dbReference type="EMBL" id="MU839001">
    <property type="protein sequence ID" value="KAK1770088.1"/>
    <property type="molecule type" value="Genomic_DNA"/>
</dbReference>
<feature type="transmembrane region" description="Helical" evidence="2">
    <location>
        <begin position="278"/>
        <end position="297"/>
    </location>
</feature>
<feature type="transmembrane region" description="Helical" evidence="2">
    <location>
        <begin position="317"/>
        <end position="343"/>
    </location>
</feature>
<evidence type="ECO:0000256" key="2">
    <source>
        <dbReference type="SAM" id="Phobius"/>
    </source>
</evidence>
<reference evidence="4" key="1">
    <citation type="submission" date="2023-06" db="EMBL/GenBank/DDBJ databases">
        <title>Genome-scale phylogeny and comparative genomics of the fungal order Sordariales.</title>
        <authorList>
            <consortium name="Lawrence Berkeley National Laboratory"/>
            <person name="Hensen N."/>
            <person name="Bonometti L."/>
            <person name="Westerberg I."/>
            <person name="Brannstrom I.O."/>
            <person name="Guillou S."/>
            <person name="Cros-Aarteil S."/>
            <person name="Calhoun S."/>
            <person name="Haridas S."/>
            <person name="Kuo A."/>
            <person name="Mondo S."/>
            <person name="Pangilinan J."/>
            <person name="Riley R."/>
            <person name="Labutti K."/>
            <person name="Andreopoulos B."/>
            <person name="Lipzen A."/>
            <person name="Chen C."/>
            <person name="Yanf M."/>
            <person name="Daum C."/>
            <person name="Ng V."/>
            <person name="Clum A."/>
            <person name="Steindorff A."/>
            <person name="Ohm R."/>
            <person name="Martin F."/>
            <person name="Silar P."/>
            <person name="Natvig D."/>
            <person name="Lalanne C."/>
            <person name="Gautier V."/>
            <person name="Ament-Velasquez S.L."/>
            <person name="Kruys A."/>
            <person name="Hutchinson M.I."/>
            <person name="Powell A.J."/>
            <person name="Barry K."/>
            <person name="Miller A.N."/>
            <person name="Grigoriev I.V."/>
            <person name="Debuchy R."/>
            <person name="Gladieux P."/>
            <person name="Thoren M.H."/>
            <person name="Johannesson H."/>
        </authorList>
    </citation>
    <scope>NUCLEOTIDE SEQUENCE</scope>
    <source>
        <strain evidence="4">8032-3</strain>
    </source>
</reference>
<keyword evidence="5" id="KW-1185">Reference proteome</keyword>
<organism evidence="4 5">
    <name type="scientific">Phialemonium atrogriseum</name>
    <dbReference type="NCBI Taxonomy" id="1093897"/>
    <lineage>
        <taxon>Eukaryota</taxon>
        <taxon>Fungi</taxon>
        <taxon>Dikarya</taxon>
        <taxon>Ascomycota</taxon>
        <taxon>Pezizomycotina</taxon>
        <taxon>Sordariomycetes</taxon>
        <taxon>Sordariomycetidae</taxon>
        <taxon>Cephalothecales</taxon>
        <taxon>Cephalothecaceae</taxon>
        <taxon>Phialemonium</taxon>
    </lineage>
</organism>
<dbReference type="RefSeq" id="XP_060286301.1">
    <property type="nucleotide sequence ID" value="XM_060427202.1"/>
</dbReference>
<feature type="transmembrane region" description="Helical" evidence="2">
    <location>
        <begin position="190"/>
        <end position="209"/>
    </location>
</feature>
<keyword evidence="2" id="KW-1133">Transmembrane helix</keyword>
<dbReference type="AlphaFoldDB" id="A0AAJ0C6W6"/>
<comment type="caution">
    <text evidence="4">The sequence shown here is derived from an EMBL/GenBank/DDBJ whole genome shotgun (WGS) entry which is preliminary data.</text>
</comment>
<feature type="domain" description="Fatty acid desaturase" evidence="3">
    <location>
        <begin position="198"/>
        <end position="419"/>
    </location>
</feature>
<evidence type="ECO:0000256" key="1">
    <source>
        <dbReference type="SAM" id="MobiDB-lite"/>
    </source>
</evidence>
<dbReference type="GO" id="GO:0006629">
    <property type="term" value="P:lipid metabolic process"/>
    <property type="evidence" value="ECO:0007669"/>
    <property type="project" value="InterPro"/>
</dbReference>
<evidence type="ECO:0000313" key="5">
    <source>
        <dbReference type="Proteomes" id="UP001244011"/>
    </source>
</evidence>
<keyword evidence="2" id="KW-0812">Transmembrane</keyword>
<sequence length="492" mass="55888">MMQLGSNFLQWSSPKISYQSTSAMADLIVFAPDLTAPDRLLLRTLKDDMVRQSECAGAALEAADEKKPGSVGASNGSAGGSRHRKAENGGMAHGTPDPSVLDADARDLATLKAWNDPEKDAFEPTVFVSADLSTLKLGPVLDKYVLQPYVRWGRKVARKQTDVVMVTHLILYFTTSVPSALYLFWNFSYLHGFLHFAMQGYYVGTYTLMMHQHIHMRGILAPRFWLIDRLFPYITDPLMGHTWNTYFYHHVKHHHVEGNGPDDLSSTLRYQRDSLPDFLCYLGRFYFLVWLELPLYFLAKRRLAIAAKTAFWELSSYATYVALAKMVSWRATLFVFILPLLVLRVGLMVGNWGQHAFVDPDEPDSDFRSSITLIDVASNRYCFNDGYHTSHHLNPLRHWRDHPAAFLAQKGTYAREGALVFHDIDYLMITVRLLMRDYDHLARRLVPIGGEQVRMSLAERAALLRRAARRFSEEEIARKFKTAAAAAGSGSR</sequence>
<accession>A0AAJ0C6W6</accession>
<feature type="transmembrane region" description="Helical" evidence="2">
    <location>
        <begin position="163"/>
        <end position="184"/>
    </location>
</feature>
<evidence type="ECO:0000259" key="3">
    <source>
        <dbReference type="Pfam" id="PF00487"/>
    </source>
</evidence>
<protein>
    <recommendedName>
        <fullName evidence="3">Fatty acid desaturase domain-containing protein</fullName>
    </recommendedName>
</protein>
<name>A0AAJ0C6W6_9PEZI</name>
<dbReference type="Pfam" id="PF00487">
    <property type="entry name" value="FA_desaturase"/>
    <property type="match status" value="1"/>
</dbReference>
<feature type="region of interest" description="Disordered" evidence="1">
    <location>
        <begin position="61"/>
        <end position="100"/>
    </location>
</feature>
<proteinExistence type="predicted"/>
<dbReference type="GeneID" id="85310389"/>
<dbReference type="PANTHER" id="PTHR36459">
    <property type="entry name" value="ORF"/>
    <property type="match status" value="1"/>
</dbReference>